<dbReference type="EMBL" id="QWET01000001">
    <property type="protein sequence ID" value="RIH67295.1"/>
    <property type="molecule type" value="Genomic_DNA"/>
</dbReference>
<accession>A0A399D5X5</accession>
<keyword evidence="2" id="KW-1185">Reference proteome</keyword>
<protein>
    <recommendedName>
        <fullName evidence="3">Neutral/alkaline non-lysosomal ceramidase N-terminal domain-containing protein</fullName>
    </recommendedName>
</protein>
<name>A0A399D5X5_9BACT</name>
<proteinExistence type="predicted"/>
<dbReference type="AlphaFoldDB" id="A0A399D5X5"/>
<evidence type="ECO:0008006" key="3">
    <source>
        <dbReference type="Google" id="ProtNLM"/>
    </source>
</evidence>
<sequence length="471" mass="52437">MPVEASTQTKDKDSAEKVFRAGAATSNITPHLGGGIIGGWGIPEADYIHDELHARCLVLDDGATKLVFIIADVLGLHQDLTEEAKKLIFEETNIPPENVLISAIHTHSATSAMGVGDKRRKWSEGEPFDDYQKFLMRRFADAVRIALKNLEPVHIGWGVGNVPEHVFVRRWMMKEPVINPFGEYDKVMMNPGVANDNKLEPAGIPDPEVSFLSVRSLDGRPVALLANYSLHYVGGVPSGHISADYFAVFADRIQELLKADRQDPPFVGMMSNGTSGDVNNINYGGPAEHNPPYHKMRRVAEDVAREVFRVHNSVQYHNWVPLKAAREELTLEVRKPDKKMVERAKSILASPDTVKPVHRHEETYAGRILNLLDWPDHVDIVLQVFRIGDLGVAAIPFETFAETGIEIKAKSPFKTTFTIELANGYYGYLPTPGQHKLGGYETWLGTNKVEKGASEKIVTKLMELFVSMQQN</sequence>
<comment type="caution">
    <text evidence="1">The sequence shown here is derived from an EMBL/GenBank/DDBJ whole genome shotgun (WGS) entry which is preliminary data.</text>
</comment>
<gene>
    <name evidence="1" type="ORF">D1164_00615</name>
</gene>
<reference evidence="1 2" key="1">
    <citation type="journal article" date="2015" name="Int. J. Syst. Evol. Microbiol.">
        <title>Mariniphaga sediminis sp. nov., isolated from coastal sediment.</title>
        <authorList>
            <person name="Wang F.Q."/>
            <person name="Shen Q.Y."/>
            <person name="Chen G.J."/>
            <person name="Du Z.J."/>
        </authorList>
    </citation>
    <scope>NUCLEOTIDE SEQUENCE [LARGE SCALE GENOMIC DNA]</scope>
    <source>
        <strain evidence="1 2">SY21</strain>
    </source>
</reference>
<dbReference type="Proteomes" id="UP000266441">
    <property type="component" value="Unassembled WGS sequence"/>
</dbReference>
<organism evidence="1 2">
    <name type="scientific">Mariniphaga sediminis</name>
    <dbReference type="NCBI Taxonomy" id="1628158"/>
    <lineage>
        <taxon>Bacteria</taxon>
        <taxon>Pseudomonadati</taxon>
        <taxon>Bacteroidota</taxon>
        <taxon>Bacteroidia</taxon>
        <taxon>Marinilabiliales</taxon>
        <taxon>Prolixibacteraceae</taxon>
        <taxon>Mariniphaga</taxon>
    </lineage>
</organism>
<evidence type="ECO:0000313" key="2">
    <source>
        <dbReference type="Proteomes" id="UP000266441"/>
    </source>
</evidence>
<dbReference type="OrthoDB" id="917785at2"/>
<evidence type="ECO:0000313" key="1">
    <source>
        <dbReference type="EMBL" id="RIH67295.1"/>
    </source>
</evidence>